<evidence type="ECO:0000313" key="10">
    <source>
        <dbReference type="EMBL" id="CRK22605.1"/>
    </source>
</evidence>
<dbReference type="EMBL" id="CVQH01014446">
    <property type="protein sequence ID" value="CRK22605.1"/>
    <property type="molecule type" value="Genomic_DNA"/>
</dbReference>
<dbReference type="Pfam" id="PF16875">
    <property type="entry name" value="Glyco_hydro_36N"/>
    <property type="match status" value="1"/>
</dbReference>
<dbReference type="PANTHER" id="PTHR43053">
    <property type="entry name" value="GLYCOSIDASE FAMILY 31"/>
    <property type="match status" value="1"/>
</dbReference>
<dbReference type="Proteomes" id="UP000044602">
    <property type="component" value="Unassembled WGS sequence"/>
</dbReference>
<dbReference type="Gene3D" id="2.60.40.1180">
    <property type="entry name" value="Golgi alpha-mannosidase II"/>
    <property type="match status" value="1"/>
</dbReference>
<dbReference type="CDD" id="cd14791">
    <property type="entry name" value="GH36"/>
    <property type="match status" value="1"/>
</dbReference>
<dbReference type="PANTHER" id="PTHR43053:SF3">
    <property type="entry name" value="ALPHA-GALACTOSIDASE C-RELATED"/>
    <property type="match status" value="1"/>
</dbReference>
<feature type="signal peptide" evidence="8">
    <location>
        <begin position="1"/>
        <end position="16"/>
    </location>
</feature>
<keyword evidence="7" id="KW-0964">Secreted</keyword>
<evidence type="ECO:0000256" key="5">
    <source>
        <dbReference type="ARBA" id="ARBA00023239"/>
    </source>
</evidence>
<dbReference type="Pfam" id="PF16874">
    <property type="entry name" value="Glyco_hydro_36C"/>
    <property type="match status" value="1"/>
</dbReference>
<keyword evidence="4" id="KW-0378">Hydrolase</keyword>
<evidence type="ECO:0000256" key="2">
    <source>
        <dbReference type="ARBA" id="ARBA00010980"/>
    </source>
</evidence>
<dbReference type="AlphaFoldDB" id="A0A0G4LLM6"/>
<dbReference type="InterPro" id="IPR013780">
    <property type="entry name" value="Glyco_hydro_b"/>
</dbReference>
<dbReference type="GO" id="GO:0016829">
    <property type="term" value="F:lyase activity"/>
    <property type="evidence" value="ECO:0007669"/>
    <property type="project" value="UniProtKB-KW"/>
</dbReference>
<dbReference type="GO" id="GO:0000272">
    <property type="term" value="P:polysaccharide catabolic process"/>
    <property type="evidence" value="ECO:0007669"/>
    <property type="project" value="UniProtKB-KW"/>
</dbReference>
<keyword evidence="7" id="KW-0624">Polysaccharide degradation</keyword>
<reference evidence="10 11" key="1">
    <citation type="submission" date="2015-05" db="EMBL/GenBank/DDBJ databases">
        <authorList>
            <person name="Wang D.B."/>
            <person name="Wang M."/>
        </authorList>
    </citation>
    <scope>NUCLEOTIDE SEQUENCE [LARGE SCALE GENOMIC DNA]</scope>
    <source>
        <strain evidence="10">VL1</strain>
    </source>
</reference>
<dbReference type="SUPFAM" id="SSF51445">
    <property type="entry name" value="(Trans)glycosidases"/>
    <property type="match status" value="1"/>
</dbReference>
<accession>A0A0G4LLM6</accession>
<dbReference type="SUPFAM" id="SSF51126">
    <property type="entry name" value="Pectin lyase-like"/>
    <property type="match status" value="1"/>
</dbReference>
<name>A0A0G4LLM6_VERLO</name>
<evidence type="ECO:0000256" key="3">
    <source>
        <dbReference type="ARBA" id="ARBA00012755"/>
    </source>
</evidence>
<evidence type="ECO:0000256" key="7">
    <source>
        <dbReference type="RuleBase" id="RU361173"/>
    </source>
</evidence>
<dbReference type="InterPro" id="IPR050985">
    <property type="entry name" value="Alpha-glycosidase_related"/>
</dbReference>
<dbReference type="InterPro" id="IPR013785">
    <property type="entry name" value="Aldolase_TIM"/>
</dbReference>
<evidence type="ECO:0000313" key="11">
    <source>
        <dbReference type="Proteomes" id="UP000044602"/>
    </source>
</evidence>
<dbReference type="GO" id="GO:0004557">
    <property type="term" value="F:alpha-galactosidase activity"/>
    <property type="evidence" value="ECO:0007669"/>
    <property type="project" value="UniProtKB-EC"/>
</dbReference>
<keyword evidence="5 7" id="KW-0456">Lyase</keyword>
<keyword evidence="8" id="KW-0732">Signal</keyword>
<keyword evidence="11" id="KW-1185">Reference proteome</keyword>
<sequence>MKFTSVLSLLVAVASAVPTPTVDEAEHVHIEKRATISEAATLGYASTNGGTTGGAGGTVTTVSTLPQFTAAVNEKDATPRIVVVKGIISGSANVRIGSNKSVIGLPGAGFDGIGLYARRQKNIILRNIISRNVLGSETTNVWVDHCEFYSKLIADKDYYDGLVDLSHAADFVTISYTYFHDHWKTSLVGHSENNGAKDSGHLRVTYAHNYWANCGSRGPSLRFGTGHVYNSYYLNMNSAINTRQNAQVLIQSNVFKNVTVSITTQDSDIVGYANALDNDLGGAPNTAPVGKLTASSPPYAYSLLGSSKVAATVPGQAGARLTLAKMVKHWLGRSAPAAAPSLGLTEWQSSRNESKVAGIVVEGKSFALHTEHSSYRFHVDEETGDLFSDHFGGPAIETVETEAPLVNGWNSMQDRVQREYPDLGRGDFRVPAIQVHQADGSTVSDLRYKSHRVVPGKPELEGLPSTFGTDDEVSTLIITLHDSINSIAVDLSYSVFIKHDAVVRSTKITNNGQGAITIDKAASLSIDFPYEEMEMIQLRGDWFREAVRTRRKIEYGQQGFGSRTGYSSHLHNPFLALVASDTTESHGDAWGFSLVYSGSFSAEVEKGSQGMTRAMLGFNPSQLSWPLAPGESLTTPEVVAAYSSAGVGGVSRIFHRLYRTNLIKSKFATKTRPVKLNSWEGLYFDFDQDTIYKLASDAADLGAKLFVLDDGWFGNEHPRINDAAGLGDWQTNMQRFPDTLPTLVKRITDLKVADSSDKLQFGIWVEPEMVNPSSTLYQEHPEWVLHAGDYPRTTQRNQLVLNAALPEVQQFIIDTLSELLSSAPITYVKWDSNRGIHEGATPSAHHTNILGMYHVYDVLMKRFPDVLWEGCASGGGRFDPGMLQYFPQIWTSDNTDALDRISIQFGTSLVYPASAMGAHVSAVPNEITNRITPIKFRAHVAMMGGSFGLELNPPKISTEDRVQIPGLLALSEKVSPIVINGDMWRLNLPEESNWPAALFISENGAEAVLFYFQVRAQFNHASPWIRLQGLEPTARYAIDGAKTYTGTTLMSKGLHLPQRSEKRSKIFYSTTGCSIPCKMQISTLLPSALLLAIAVTASPVTRAEHDEILLEQRQDRGSYTVSGLGARKQAILNAGGNTLDLAIAMLETERMSTDYIYGDNKSNDAANFGLFKQNWGMLRVCASRAGFVGQSQSQWNNGAKLNSDIYADVAARWDCQNYYGYNLWMAGHRNGASGLNNPNTADINNYKSAIEWMQSQIDSNSRYRTDDTRFWVNVPPI</sequence>
<dbReference type="GO" id="GO:0005576">
    <property type="term" value="C:extracellular region"/>
    <property type="evidence" value="ECO:0007669"/>
    <property type="project" value="UniProtKB-SubCell"/>
</dbReference>
<dbReference type="EC" id="3.2.1.22" evidence="3"/>
<dbReference type="InterPro" id="IPR017853">
    <property type="entry name" value="GH"/>
</dbReference>
<dbReference type="InterPro" id="IPR002022">
    <property type="entry name" value="Pec_lyase"/>
</dbReference>
<organism evidence="10 11">
    <name type="scientific">Verticillium longisporum</name>
    <name type="common">Verticillium dahliae var. longisporum</name>
    <dbReference type="NCBI Taxonomy" id="100787"/>
    <lineage>
        <taxon>Eukaryota</taxon>
        <taxon>Fungi</taxon>
        <taxon>Dikarya</taxon>
        <taxon>Ascomycota</taxon>
        <taxon>Pezizomycotina</taxon>
        <taxon>Sordariomycetes</taxon>
        <taxon>Hypocreomycetidae</taxon>
        <taxon>Glomerellales</taxon>
        <taxon>Plectosphaerellaceae</taxon>
        <taxon>Verticillium</taxon>
    </lineage>
</organism>
<dbReference type="STRING" id="100787.A0A0G4LLM6"/>
<dbReference type="InterPro" id="IPR049168">
    <property type="entry name" value="Glyco_hydro_134"/>
</dbReference>
<protein>
    <recommendedName>
        <fullName evidence="3">alpha-galactosidase</fullName>
        <ecNumber evidence="3">3.2.1.22</ecNumber>
    </recommendedName>
</protein>
<dbReference type="InterPro" id="IPR038417">
    <property type="entry name" value="Alpga-gal_N_sf"/>
</dbReference>
<dbReference type="Gene3D" id="2.160.20.10">
    <property type="entry name" value="Single-stranded right-handed beta-helix, Pectin lyase-like"/>
    <property type="match status" value="1"/>
</dbReference>
<dbReference type="Pfam" id="PF00544">
    <property type="entry name" value="Pectate_lyase_4"/>
    <property type="match status" value="1"/>
</dbReference>
<dbReference type="Gene3D" id="2.70.98.60">
    <property type="entry name" value="alpha-galactosidase from lactobacil brevis"/>
    <property type="match status" value="1"/>
</dbReference>
<evidence type="ECO:0000256" key="4">
    <source>
        <dbReference type="ARBA" id="ARBA00022801"/>
    </source>
</evidence>
<dbReference type="CDD" id="cd19610">
    <property type="entry name" value="mannanase_GH134"/>
    <property type="match status" value="1"/>
</dbReference>
<comment type="similarity">
    <text evidence="2 7">Belongs to the polysaccharide lyase 1 family.</text>
</comment>
<dbReference type="Pfam" id="PF02065">
    <property type="entry name" value="Melibiase"/>
    <property type="match status" value="1"/>
</dbReference>
<gene>
    <name evidence="10" type="ORF">BN1708_003546</name>
</gene>
<dbReference type="InterPro" id="IPR031704">
    <property type="entry name" value="Glyco_hydro_36_N"/>
</dbReference>
<dbReference type="Pfam" id="PF21087">
    <property type="entry name" value="Glyco_hydro_134"/>
    <property type="match status" value="1"/>
</dbReference>
<keyword evidence="7" id="KW-0119">Carbohydrate metabolism</keyword>
<evidence type="ECO:0000256" key="8">
    <source>
        <dbReference type="SAM" id="SignalP"/>
    </source>
</evidence>
<dbReference type="InterPro" id="IPR031705">
    <property type="entry name" value="Glyco_hydro_36_C"/>
</dbReference>
<feature type="domain" description="Pectate lyase" evidence="9">
    <location>
        <begin position="55"/>
        <end position="261"/>
    </location>
</feature>
<dbReference type="InterPro" id="IPR011050">
    <property type="entry name" value="Pectin_lyase_fold/virulence"/>
</dbReference>
<dbReference type="FunFam" id="3.20.20.70:FF:000118">
    <property type="entry name" value="Alpha-galactosidase"/>
    <property type="match status" value="1"/>
</dbReference>
<feature type="chain" id="PRO_5002566690" description="alpha-galactosidase" evidence="8">
    <location>
        <begin position="17"/>
        <end position="1277"/>
    </location>
</feature>
<evidence type="ECO:0000256" key="1">
    <source>
        <dbReference type="ARBA" id="ARBA00001255"/>
    </source>
</evidence>
<dbReference type="InterPro" id="IPR002252">
    <property type="entry name" value="Glyco_hydro_36"/>
</dbReference>
<evidence type="ECO:0000259" key="9">
    <source>
        <dbReference type="SMART" id="SM00656"/>
    </source>
</evidence>
<keyword evidence="6" id="KW-0326">Glycosidase</keyword>
<comment type="catalytic activity">
    <reaction evidence="1">
        <text>Hydrolysis of terminal, non-reducing alpha-D-galactose residues in alpha-D-galactosides, including galactose oligosaccharides, galactomannans and galactolipids.</text>
        <dbReference type="EC" id="3.2.1.22"/>
    </reaction>
</comment>
<dbReference type="Gene3D" id="3.20.20.70">
    <property type="entry name" value="Aldolase class I"/>
    <property type="match status" value="1"/>
</dbReference>
<dbReference type="SMART" id="SM00656">
    <property type="entry name" value="Amb_all"/>
    <property type="match status" value="1"/>
</dbReference>
<dbReference type="PRINTS" id="PR00743">
    <property type="entry name" value="GLHYDRLASE36"/>
</dbReference>
<dbReference type="InterPro" id="IPR012334">
    <property type="entry name" value="Pectin_lyas_fold"/>
</dbReference>
<proteinExistence type="inferred from homology"/>
<comment type="subcellular location">
    <subcellularLocation>
        <location evidence="7">Secreted</location>
    </subcellularLocation>
</comment>
<evidence type="ECO:0000256" key="6">
    <source>
        <dbReference type="ARBA" id="ARBA00023295"/>
    </source>
</evidence>